<comment type="caution">
    <text evidence="1">The sequence shown here is derived from an EMBL/GenBank/DDBJ whole genome shotgun (WGS) entry which is preliminary data.</text>
</comment>
<keyword evidence="2" id="KW-1185">Reference proteome</keyword>
<protein>
    <submittedName>
        <fullName evidence="1">Succinyl-CoA synthetase-like protein</fullName>
    </submittedName>
</protein>
<reference evidence="1 2" key="1">
    <citation type="journal article" date="2022" name="New Phytol.">
        <title>Ecological generalism drives hyperdiversity of secondary metabolite gene clusters in xylarialean endophytes.</title>
        <authorList>
            <person name="Franco M.E.E."/>
            <person name="Wisecaver J.H."/>
            <person name="Arnold A.E."/>
            <person name="Ju Y.M."/>
            <person name="Slot J.C."/>
            <person name="Ahrendt S."/>
            <person name="Moore L.P."/>
            <person name="Eastman K.E."/>
            <person name="Scott K."/>
            <person name="Konkel Z."/>
            <person name="Mondo S.J."/>
            <person name="Kuo A."/>
            <person name="Hayes R.D."/>
            <person name="Haridas S."/>
            <person name="Andreopoulos B."/>
            <person name="Riley R."/>
            <person name="LaButti K."/>
            <person name="Pangilinan J."/>
            <person name="Lipzen A."/>
            <person name="Amirebrahimi M."/>
            <person name="Yan J."/>
            <person name="Adam C."/>
            <person name="Keymanesh K."/>
            <person name="Ng V."/>
            <person name="Louie K."/>
            <person name="Northen T."/>
            <person name="Drula E."/>
            <person name="Henrissat B."/>
            <person name="Hsieh H.M."/>
            <person name="Youens-Clark K."/>
            <person name="Lutzoni F."/>
            <person name="Miadlikowska J."/>
            <person name="Eastwood D.C."/>
            <person name="Hamelin R.C."/>
            <person name="Grigoriev I.V."/>
            <person name="U'Ren J.M."/>
        </authorList>
    </citation>
    <scope>NUCLEOTIDE SEQUENCE [LARGE SCALE GENOMIC DNA]</scope>
    <source>
        <strain evidence="1 2">ER1909</strain>
    </source>
</reference>
<evidence type="ECO:0000313" key="2">
    <source>
        <dbReference type="Proteomes" id="UP001497680"/>
    </source>
</evidence>
<organism evidence="1 2">
    <name type="scientific">Hypoxylon rubiginosum</name>
    <dbReference type="NCBI Taxonomy" id="110542"/>
    <lineage>
        <taxon>Eukaryota</taxon>
        <taxon>Fungi</taxon>
        <taxon>Dikarya</taxon>
        <taxon>Ascomycota</taxon>
        <taxon>Pezizomycotina</taxon>
        <taxon>Sordariomycetes</taxon>
        <taxon>Xylariomycetidae</taxon>
        <taxon>Xylariales</taxon>
        <taxon>Hypoxylaceae</taxon>
        <taxon>Hypoxylon</taxon>
    </lineage>
</organism>
<accession>A0ACC0D2V2</accession>
<proteinExistence type="predicted"/>
<gene>
    <name evidence="1" type="ORF">F4821DRAFT_278141</name>
</gene>
<dbReference type="EMBL" id="MU394310">
    <property type="protein sequence ID" value="KAI6087061.1"/>
    <property type="molecule type" value="Genomic_DNA"/>
</dbReference>
<dbReference type="Proteomes" id="UP001497680">
    <property type="component" value="Unassembled WGS sequence"/>
</dbReference>
<evidence type="ECO:0000313" key="1">
    <source>
        <dbReference type="EMBL" id="KAI6087061.1"/>
    </source>
</evidence>
<sequence length="638" mass="67175">MLRSVRKPGLGQLPRHLVASISPRRCLTYDSTLKSLKIGSDTRVIFQGFTGSSLLREDARALAATANARESLEWGTKIVGGVRPGREGEHLGLPVLPSVRKAMEVLKPDATGIYVAAHQAAGAIEEAIEAEVPLIVAVAEHIPLHDILRIHSMLKAQSACRLVGANSPGIISAVGKCRIGFQPLPCFEPGRIGIVARSGTLSYEAAASTLRSGLGQTMCIGIGGDILPGTSIREGLQILIEDNDTEGIALIGEIGGDAELEAADWIREYQARTPNPKPIAALIGGVKAVPGRIMGHAGAFALPGEPSALDKIEALKGAGVAIVNHPSRFGPVLKSMLSGSTPTGAGVTAPGQRRGMHTIACRPTSTQLPLHMGVSSQKRTLYLTQNAAFDLLRRHGVPIAEETDPSAQKLLAVTINKSTRSPCIIASPISDASAAAKFDFAYSARGGAPDVPVASIAKHLGLTPGSIDSLEHTINALVTIFTEKEAFLLETRIVDSGADHTVRLAAAHFGFDDAAFRSCGRQADVQALRDLTTEDPAEVSVEKDGIVYIKLEDGDIGTLCIFVNIFGGLTRGDMIAEGVVLAVKDLQMTVPVVVRIRGTNEKEGQRIIAESGLPLFAFDDFDEAAAKAIELAKGGLHL</sequence>
<name>A0ACC0D2V2_9PEZI</name>